<proteinExistence type="inferred from homology"/>
<gene>
    <name evidence="5" type="ORF">HMPREF1541_04817</name>
</gene>
<evidence type="ECO:0000256" key="1">
    <source>
        <dbReference type="ARBA" id="ARBA00006484"/>
    </source>
</evidence>
<dbReference type="GO" id="GO:0016614">
    <property type="term" value="F:oxidoreductase activity, acting on CH-OH group of donors"/>
    <property type="evidence" value="ECO:0007669"/>
    <property type="project" value="UniProtKB-ARBA"/>
</dbReference>
<dbReference type="Pfam" id="PF13561">
    <property type="entry name" value="adh_short_C2"/>
    <property type="match status" value="1"/>
</dbReference>
<name>W2RW42_CYPE1</name>
<dbReference type="STRING" id="1220924.W2RW42"/>
<dbReference type="PRINTS" id="PR00080">
    <property type="entry name" value="SDRFAMILY"/>
</dbReference>
<dbReference type="Gene3D" id="3.40.50.720">
    <property type="entry name" value="NAD(P)-binding Rossmann-like Domain"/>
    <property type="match status" value="1"/>
</dbReference>
<dbReference type="FunFam" id="3.40.50.720:FF:000374">
    <property type="entry name" value="3-oxoacyl-(Acyl-carrier-protein) reductase"/>
    <property type="match status" value="1"/>
</dbReference>
<evidence type="ECO:0000256" key="3">
    <source>
        <dbReference type="ARBA" id="ARBA00023002"/>
    </source>
</evidence>
<sequence length="257" mass="26817">MADLPPQTLTGKVAIVTGSARGLGASMALDLASRGASVVITYTSASSDSIASDLASRISSLANSSSAIAVRANMSDPSAPDTIVKATVEAFGHIDILVNNAAIQVTRSLKDISTADYESVYAANIRGVIFLTQVVLRHFRAPGRIVNISSVGARLGFAELSLYCSSKAGLEGLTRSWAGELGEDGTTVNAVAPGPVQSEMLESIPKELVARQKEDTPVEKRLGTPEEVSRVVCWLASEDASWVTGQTINCSGGFSMI</sequence>
<dbReference type="InterPro" id="IPR020904">
    <property type="entry name" value="Sc_DH/Rdtase_CS"/>
</dbReference>
<dbReference type="PRINTS" id="PR00081">
    <property type="entry name" value="GDHRDH"/>
</dbReference>
<dbReference type="InParanoid" id="W2RW42"/>
<evidence type="ECO:0000313" key="5">
    <source>
        <dbReference type="EMBL" id="ETN40540.1"/>
    </source>
</evidence>
<reference evidence="5 6" key="1">
    <citation type="submission" date="2013-03" db="EMBL/GenBank/DDBJ databases">
        <title>The Genome Sequence of Phialophora europaea CBS 101466.</title>
        <authorList>
            <consortium name="The Broad Institute Genomics Platform"/>
            <person name="Cuomo C."/>
            <person name="de Hoog S."/>
            <person name="Gorbushina A."/>
            <person name="Walker B."/>
            <person name="Young S.K."/>
            <person name="Zeng Q."/>
            <person name="Gargeya S."/>
            <person name="Fitzgerald M."/>
            <person name="Haas B."/>
            <person name="Abouelleil A."/>
            <person name="Allen A.W."/>
            <person name="Alvarado L."/>
            <person name="Arachchi H.M."/>
            <person name="Berlin A.M."/>
            <person name="Chapman S.B."/>
            <person name="Gainer-Dewar J."/>
            <person name="Goldberg J."/>
            <person name="Griggs A."/>
            <person name="Gujja S."/>
            <person name="Hansen M."/>
            <person name="Howarth C."/>
            <person name="Imamovic A."/>
            <person name="Ireland A."/>
            <person name="Larimer J."/>
            <person name="McCowan C."/>
            <person name="Murphy C."/>
            <person name="Pearson M."/>
            <person name="Poon T.W."/>
            <person name="Priest M."/>
            <person name="Roberts A."/>
            <person name="Saif S."/>
            <person name="Shea T."/>
            <person name="Sisk P."/>
            <person name="Sykes S."/>
            <person name="Wortman J."/>
            <person name="Nusbaum C."/>
            <person name="Birren B."/>
        </authorList>
    </citation>
    <scope>NUCLEOTIDE SEQUENCE [LARGE SCALE GENOMIC DNA]</scope>
    <source>
        <strain evidence="5 6">CBS 101466</strain>
    </source>
</reference>
<dbReference type="PANTHER" id="PTHR48107:SF7">
    <property type="entry name" value="RE15974P"/>
    <property type="match status" value="1"/>
</dbReference>
<keyword evidence="6" id="KW-1185">Reference proteome</keyword>
<dbReference type="InterPro" id="IPR002347">
    <property type="entry name" value="SDR_fam"/>
</dbReference>
<evidence type="ECO:0000256" key="2">
    <source>
        <dbReference type="ARBA" id="ARBA00022857"/>
    </source>
</evidence>
<dbReference type="CDD" id="cd05233">
    <property type="entry name" value="SDR_c"/>
    <property type="match status" value="1"/>
</dbReference>
<dbReference type="InterPro" id="IPR036291">
    <property type="entry name" value="NAD(P)-bd_dom_sf"/>
</dbReference>
<organism evidence="5 6">
    <name type="scientific">Cyphellophora europaea (strain CBS 101466)</name>
    <name type="common">Phialophora europaea</name>
    <dbReference type="NCBI Taxonomy" id="1220924"/>
    <lineage>
        <taxon>Eukaryota</taxon>
        <taxon>Fungi</taxon>
        <taxon>Dikarya</taxon>
        <taxon>Ascomycota</taxon>
        <taxon>Pezizomycotina</taxon>
        <taxon>Eurotiomycetes</taxon>
        <taxon>Chaetothyriomycetidae</taxon>
        <taxon>Chaetothyriales</taxon>
        <taxon>Cyphellophoraceae</taxon>
        <taxon>Cyphellophora</taxon>
    </lineage>
</organism>
<dbReference type="SMART" id="SM00822">
    <property type="entry name" value="PKS_KR"/>
    <property type="match status" value="1"/>
</dbReference>
<dbReference type="PROSITE" id="PS00061">
    <property type="entry name" value="ADH_SHORT"/>
    <property type="match status" value="1"/>
</dbReference>
<dbReference type="InterPro" id="IPR057326">
    <property type="entry name" value="KR_dom"/>
</dbReference>
<dbReference type="eggNOG" id="KOG0725">
    <property type="taxonomic scope" value="Eukaryota"/>
</dbReference>
<dbReference type="PANTHER" id="PTHR48107">
    <property type="entry name" value="NADPH-DEPENDENT ALDEHYDE REDUCTASE-LIKE PROTEIN, CHLOROPLASTIC-RELATED"/>
    <property type="match status" value="1"/>
</dbReference>
<dbReference type="OrthoDB" id="47007at2759"/>
<dbReference type="VEuPathDB" id="FungiDB:HMPREF1541_04817"/>
<feature type="domain" description="Ketoreductase" evidence="4">
    <location>
        <begin position="12"/>
        <end position="194"/>
    </location>
</feature>
<dbReference type="EMBL" id="KB822720">
    <property type="protein sequence ID" value="ETN40540.1"/>
    <property type="molecule type" value="Genomic_DNA"/>
</dbReference>
<dbReference type="GeneID" id="19972156"/>
<dbReference type="SUPFAM" id="SSF51735">
    <property type="entry name" value="NAD(P)-binding Rossmann-fold domains"/>
    <property type="match status" value="1"/>
</dbReference>
<evidence type="ECO:0000313" key="6">
    <source>
        <dbReference type="Proteomes" id="UP000030752"/>
    </source>
</evidence>
<evidence type="ECO:0000259" key="4">
    <source>
        <dbReference type="SMART" id="SM00822"/>
    </source>
</evidence>
<protein>
    <recommendedName>
        <fullName evidence="4">Ketoreductase domain-containing protein</fullName>
    </recommendedName>
</protein>
<dbReference type="RefSeq" id="XP_008717383.1">
    <property type="nucleotide sequence ID" value="XM_008719161.1"/>
</dbReference>
<keyword evidence="2" id="KW-0521">NADP</keyword>
<keyword evidence="3" id="KW-0560">Oxidoreductase</keyword>
<accession>W2RW42</accession>
<dbReference type="HOGENOM" id="CLU_010194_1_3_1"/>
<dbReference type="AlphaFoldDB" id="W2RW42"/>
<dbReference type="Proteomes" id="UP000030752">
    <property type="component" value="Unassembled WGS sequence"/>
</dbReference>
<comment type="similarity">
    <text evidence="1">Belongs to the short-chain dehydrogenases/reductases (SDR) family.</text>
</comment>